<dbReference type="EC" id="3.4.11.2" evidence="4"/>
<feature type="domain" description="ERAP1-like C-terminal" evidence="16">
    <location>
        <begin position="571"/>
        <end position="887"/>
    </location>
</feature>
<dbReference type="RefSeq" id="WP_143783594.1">
    <property type="nucleotide sequence ID" value="NZ_CP041616.1"/>
</dbReference>
<dbReference type="CDD" id="cd09602">
    <property type="entry name" value="M1_APN"/>
    <property type="match status" value="1"/>
</dbReference>
<evidence type="ECO:0000256" key="11">
    <source>
        <dbReference type="ARBA" id="ARBA00023049"/>
    </source>
</evidence>
<comment type="similarity">
    <text evidence="3">Belongs to the peptidase M1 family.</text>
</comment>
<evidence type="ECO:0000259" key="17">
    <source>
        <dbReference type="Pfam" id="PF17900"/>
    </source>
</evidence>
<dbReference type="Pfam" id="PF01433">
    <property type="entry name" value="Peptidase_M1"/>
    <property type="match status" value="1"/>
</dbReference>
<dbReference type="NCBIfam" id="TIGR02412">
    <property type="entry name" value="pepN_strep_liv"/>
    <property type="match status" value="1"/>
</dbReference>
<feature type="domain" description="Aminopeptidase N-like N-terminal" evidence="17">
    <location>
        <begin position="104"/>
        <end position="199"/>
    </location>
</feature>
<dbReference type="FunFam" id="1.10.390.10:FF:000004">
    <property type="entry name" value="Aminopeptidase N"/>
    <property type="match status" value="1"/>
</dbReference>
<evidence type="ECO:0000256" key="6">
    <source>
        <dbReference type="ARBA" id="ARBA00022438"/>
    </source>
</evidence>
<sequence>MTATTNLTHAECAERARTITVRDQRVELDLRSATDPGADTFSVVSQIRFAASGPETWVDLIAERVVSVTLNGEPVPTGEYDGARVLLTGLSADNEVRIEADCSYSRSGEGLHRFTDPQDGNTYLYSHCEPTDARRYYPVFEQPDLKAETTFVVTAPRDWVILSGQAEVARTEDDGHERDEQSASATVTFAPTPPLSSYLTAIAAGPYHRVDGTWSVQRADGSSQEVALGVLCRASMVPHLDAEEVLTLTRQGLDFFDAHFDYPYPWGKYDQIFVPEYNIGAMENPGLVTFTEQYLHRGRATRGQRQALANTLMHEMAHMWFGDLVTMRWWDGLWLKESFADLMGYHVSAAATEYTDSWTRFAMDRKQFAYRQDQLPTTHPIVAVIDDMEAARQNFDGITYAKGAAVLKQLMAYVGEEAFFAGSRDYFARHAFGNTEVRDLTDCLEAASGRDLTSWSRVWLEMAGISLLTPEVDRADDGTISRLVIRQDARDPLAPRLPQASGVQGRSPVPDPAPQSRPVAGGDATVDRPHRLVVGCYRLEGERLTRAAAYELDVTGAETEVSEAIGQPADLVLVNDDDLTYASVRLDERSTRVALAHVSSIVEPLSRGLVWSTLWNALRDAVLPVGDYVAGALGQLPLEPDAALLASGLTNLHAAIETFAPVASRATWQAEQVRVLRTALDAAEAGSDRQIVWARALVQATASCADGVEPVRDLLRDCGPEGLEVHQDLRWAALAALAAQDALADEELVDELRRDDTMRGRTAGLRVRAARPSAAAKAVAWEAMTTDTSLTNDHLRALVAGFVEPSGGAVTREYAERYYDSITRWWSDRTMVMASILATGLFPRGDLADGQDAASHPALAAAQGWLADYEDAPRALRRIVIEQADHLARALRVQAAS</sequence>
<evidence type="ECO:0000256" key="10">
    <source>
        <dbReference type="ARBA" id="ARBA00022833"/>
    </source>
</evidence>
<dbReference type="PANTHER" id="PTHR11533:SF174">
    <property type="entry name" value="PUROMYCIN-SENSITIVE AMINOPEPTIDASE-RELATED"/>
    <property type="match status" value="1"/>
</dbReference>
<evidence type="ECO:0000313" key="18">
    <source>
        <dbReference type="EMBL" id="QDO88917.1"/>
    </source>
</evidence>
<dbReference type="AlphaFoldDB" id="A0A516GBL6"/>
<evidence type="ECO:0000256" key="2">
    <source>
        <dbReference type="ARBA" id="ARBA00001947"/>
    </source>
</evidence>
<evidence type="ECO:0000259" key="16">
    <source>
        <dbReference type="Pfam" id="PF11838"/>
    </source>
</evidence>
<dbReference type="InterPro" id="IPR042097">
    <property type="entry name" value="Aminopeptidase_N-like_N_sf"/>
</dbReference>
<organism evidence="18 19">
    <name type="scientific">Ornithinimicrobium ciconiae</name>
    <dbReference type="NCBI Taxonomy" id="2594265"/>
    <lineage>
        <taxon>Bacteria</taxon>
        <taxon>Bacillati</taxon>
        <taxon>Actinomycetota</taxon>
        <taxon>Actinomycetes</taxon>
        <taxon>Micrococcales</taxon>
        <taxon>Ornithinimicrobiaceae</taxon>
        <taxon>Ornithinimicrobium</taxon>
    </lineage>
</organism>
<dbReference type="GO" id="GO:0005737">
    <property type="term" value="C:cytoplasm"/>
    <property type="evidence" value="ECO:0007669"/>
    <property type="project" value="TreeGrafter"/>
</dbReference>
<evidence type="ECO:0000256" key="3">
    <source>
        <dbReference type="ARBA" id="ARBA00010136"/>
    </source>
</evidence>
<dbReference type="SUPFAM" id="SSF55486">
    <property type="entry name" value="Metalloproteases ('zincins'), catalytic domain"/>
    <property type="match status" value="1"/>
</dbReference>
<dbReference type="GO" id="GO:0016285">
    <property type="term" value="F:alanyl aminopeptidase activity"/>
    <property type="evidence" value="ECO:0007669"/>
    <property type="project" value="UniProtKB-EC"/>
</dbReference>
<name>A0A516GBL6_9MICO</name>
<keyword evidence="11" id="KW-0482">Metalloprotease</keyword>
<dbReference type="InterPro" id="IPR050344">
    <property type="entry name" value="Peptidase_M1_aminopeptidases"/>
</dbReference>
<proteinExistence type="inferred from homology"/>
<dbReference type="OrthoDB" id="100605at2"/>
<protein>
    <recommendedName>
        <fullName evidence="5">Aminopeptidase N</fullName>
        <ecNumber evidence="4">3.4.11.2</ecNumber>
    </recommendedName>
    <alternativeName>
        <fullName evidence="12">Alanine aminopeptidase</fullName>
    </alternativeName>
    <alternativeName>
        <fullName evidence="13">Lysyl aminopeptidase</fullName>
    </alternativeName>
</protein>
<dbReference type="GO" id="GO:0070006">
    <property type="term" value="F:metalloaminopeptidase activity"/>
    <property type="evidence" value="ECO:0007669"/>
    <property type="project" value="TreeGrafter"/>
</dbReference>
<dbReference type="PANTHER" id="PTHR11533">
    <property type="entry name" value="PROTEASE M1 ZINC METALLOPROTEASE"/>
    <property type="match status" value="1"/>
</dbReference>
<keyword evidence="9 18" id="KW-0378">Hydrolase</keyword>
<dbReference type="GO" id="GO:0016020">
    <property type="term" value="C:membrane"/>
    <property type="evidence" value="ECO:0007669"/>
    <property type="project" value="TreeGrafter"/>
</dbReference>
<dbReference type="GO" id="GO:0008270">
    <property type="term" value="F:zinc ion binding"/>
    <property type="evidence" value="ECO:0007669"/>
    <property type="project" value="InterPro"/>
</dbReference>
<evidence type="ECO:0000256" key="4">
    <source>
        <dbReference type="ARBA" id="ARBA00012564"/>
    </source>
</evidence>
<dbReference type="GO" id="GO:0006508">
    <property type="term" value="P:proteolysis"/>
    <property type="evidence" value="ECO:0007669"/>
    <property type="project" value="UniProtKB-KW"/>
</dbReference>
<dbReference type="KEGG" id="orz:FNH13_11765"/>
<evidence type="ECO:0000256" key="1">
    <source>
        <dbReference type="ARBA" id="ARBA00000098"/>
    </source>
</evidence>
<dbReference type="InterPro" id="IPR014782">
    <property type="entry name" value="Peptidase_M1_dom"/>
</dbReference>
<dbReference type="GO" id="GO:0043171">
    <property type="term" value="P:peptide catabolic process"/>
    <property type="evidence" value="ECO:0007669"/>
    <property type="project" value="TreeGrafter"/>
</dbReference>
<dbReference type="InterPro" id="IPR001930">
    <property type="entry name" value="Peptidase_M1"/>
</dbReference>
<evidence type="ECO:0000256" key="9">
    <source>
        <dbReference type="ARBA" id="ARBA00022801"/>
    </source>
</evidence>
<dbReference type="Proteomes" id="UP000315395">
    <property type="component" value="Chromosome"/>
</dbReference>
<evidence type="ECO:0000256" key="5">
    <source>
        <dbReference type="ARBA" id="ARBA00015611"/>
    </source>
</evidence>
<comment type="catalytic activity">
    <reaction evidence="1">
        <text>Release of an N-terminal amino acid, Xaa-|-Yaa- from a peptide, amide or arylamide. Xaa is preferably Ala, but may be most amino acids including Pro (slow action). When a terminal hydrophobic residue is followed by a prolyl residue, the two may be released as an intact Xaa-Pro dipeptide.</text>
        <dbReference type="EC" id="3.4.11.2"/>
    </reaction>
</comment>
<feature type="domain" description="Peptidase M1 membrane alanine aminopeptidase" evidence="15">
    <location>
        <begin position="248"/>
        <end position="459"/>
    </location>
</feature>
<dbReference type="GO" id="GO:0042277">
    <property type="term" value="F:peptide binding"/>
    <property type="evidence" value="ECO:0007669"/>
    <property type="project" value="TreeGrafter"/>
</dbReference>
<dbReference type="Gene3D" id="1.10.390.10">
    <property type="entry name" value="Neutral Protease Domain 2"/>
    <property type="match status" value="1"/>
</dbReference>
<evidence type="ECO:0000259" key="15">
    <source>
        <dbReference type="Pfam" id="PF01433"/>
    </source>
</evidence>
<evidence type="ECO:0000256" key="13">
    <source>
        <dbReference type="ARBA" id="ARBA00031533"/>
    </source>
</evidence>
<gene>
    <name evidence="18" type="primary">pepN</name>
    <name evidence="18" type="ORF">FNH13_11765</name>
</gene>
<dbReference type="PRINTS" id="PR00756">
    <property type="entry name" value="ALADIPTASE"/>
</dbReference>
<evidence type="ECO:0000313" key="19">
    <source>
        <dbReference type="Proteomes" id="UP000315395"/>
    </source>
</evidence>
<reference evidence="18 19" key="1">
    <citation type="submission" date="2019-07" db="EMBL/GenBank/DDBJ databases">
        <title>complete genome sequencing of Ornithinimicrobium sp. H23M54.</title>
        <authorList>
            <person name="Bae J.-W."/>
            <person name="Lee S.-Y."/>
        </authorList>
    </citation>
    <scope>NUCLEOTIDE SEQUENCE [LARGE SCALE GENOMIC DNA]</scope>
    <source>
        <strain evidence="18 19">H23M54</strain>
    </source>
</reference>
<feature type="region of interest" description="Disordered" evidence="14">
    <location>
        <begin position="494"/>
        <end position="525"/>
    </location>
</feature>
<keyword evidence="7" id="KW-0645">Protease</keyword>
<evidence type="ECO:0000256" key="7">
    <source>
        <dbReference type="ARBA" id="ARBA00022670"/>
    </source>
</evidence>
<evidence type="ECO:0000256" key="14">
    <source>
        <dbReference type="SAM" id="MobiDB-lite"/>
    </source>
</evidence>
<keyword evidence="10" id="KW-0862">Zinc</keyword>
<keyword evidence="19" id="KW-1185">Reference proteome</keyword>
<keyword evidence="8" id="KW-0479">Metal-binding</keyword>
<evidence type="ECO:0000256" key="8">
    <source>
        <dbReference type="ARBA" id="ARBA00022723"/>
    </source>
</evidence>
<dbReference type="Gene3D" id="2.60.40.1730">
    <property type="entry name" value="tricorn interacting facor f3 domain"/>
    <property type="match status" value="1"/>
</dbReference>
<dbReference type="InterPro" id="IPR027268">
    <property type="entry name" value="Peptidase_M4/M1_CTD_sf"/>
</dbReference>
<evidence type="ECO:0000256" key="12">
    <source>
        <dbReference type="ARBA" id="ARBA00029811"/>
    </source>
</evidence>
<comment type="cofactor">
    <cofactor evidence="2">
        <name>Zn(2+)</name>
        <dbReference type="ChEBI" id="CHEBI:29105"/>
    </cofactor>
</comment>
<dbReference type="GO" id="GO:0005615">
    <property type="term" value="C:extracellular space"/>
    <property type="evidence" value="ECO:0007669"/>
    <property type="project" value="TreeGrafter"/>
</dbReference>
<dbReference type="SUPFAM" id="SSF63737">
    <property type="entry name" value="Leukotriene A4 hydrolase N-terminal domain"/>
    <property type="match status" value="1"/>
</dbReference>
<keyword evidence="6 18" id="KW-0031">Aminopeptidase</keyword>
<dbReference type="EMBL" id="CP041616">
    <property type="protein sequence ID" value="QDO88917.1"/>
    <property type="molecule type" value="Genomic_DNA"/>
</dbReference>
<dbReference type="InterPro" id="IPR045357">
    <property type="entry name" value="Aminopeptidase_N-like_N"/>
</dbReference>
<dbReference type="Pfam" id="PF17900">
    <property type="entry name" value="Peptidase_M1_N"/>
    <property type="match status" value="1"/>
</dbReference>
<accession>A0A516GBL6</accession>
<dbReference type="InterPro" id="IPR024571">
    <property type="entry name" value="ERAP1-like_C_dom"/>
</dbReference>
<dbReference type="Pfam" id="PF11838">
    <property type="entry name" value="ERAP1_C"/>
    <property type="match status" value="1"/>
</dbReference>
<dbReference type="InterPro" id="IPR012778">
    <property type="entry name" value="Pept_M1_aminopeptidase"/>
</dbReference>